<comment type="similarity">
    <text evidence="5">Belongs to the NAD(P)-dependent epimerase/dehydratase family. Dihydroflavonol-4-reductase subfamily.</text>
</comment>
<reference evidence="8" key="2">
    <citation type="submission" date="2025-08" db="UniProtKB">
        <authorList>
            <consortium name="RefSeq"/>
        </authorList>
    </citation>
    <scope>IDENTIFICATION</scope>
    <source>
        <tissue evidence="8">Young leaves</tissue>
    </source>
</reference>
<evidence type="ECO:0000256" key="4">
    <source>
        <dbReference type="ARBA" id="ARBA00023241"/>
    </source>
</evidence>
<evidence type="ECO:0000259" key="6">
    <source>
        <dbReference type="Pfam" id="PF01370"/>
    </source>
</evidence>
<evidence type="ECO:0000256" key="5">
    <source>
        <dbReference type="ARBA" id="ARBA00023445"/>
    </source>
</evidence>
<name>A0A8B8KWY7_ABRPR</name>
<dbReference type="Gene3D" id="3.40.50.720">
    <property type="entry name" value="NAD(P)-binding Rossmann-like Domain"/>
    <property type="match status" value="1"/>
</dbReference>
<evidence type="ECO:0000256" key="2">
    <source>
        <dbReference type="ARBA" id="ARBA00022857"/>
    </source>
</evidence>
<protein>
    <submittedName>
        <fullName evidence="8">Anthocyanidin reductase ((2S)-flavan-3-ol-forming)-like</fullName>
    </submittedName>
</protein>
<evidence type="ECO:0000256" key="1">
    <source>
        <dbReference type="ARBA" id="ARBA00004966"/>
    </source>
</evidence>
<organism evidence="7 8">
    <name type="scientific">Abrus precatorius</name>
    <name type="common">Indian licorice</name>
    <name type="synonym">Glycine abrus</name>
    <dbReference type="NCBI Taxonomy" id="3816"/>
    <lineage>
        <taxon>Eukaryota</taxon>
        <taxon>Viridiplantae</taxon>
        <taxon>Streptophyta</taxon>
        <taxon>Embryophyta</taxon>
        <taxon>Tracheophyta</taxon>
        <taxon>Spermatophyta</taxon>
        <taxon>Magnoliopsida</taxon>
        <taxon>eudicotyledons</taxon>
        <taxon>Gunneridae</taxon>
        <taxon>Pentapetalae</taxon>
        <taxon>rosids</taxon>
        <taxon>fabids</taxon>
        <taxon>Fabales</taxon>
        <taxon>Fabaceae</taxon>
        <taxon>Papilionoideae</taxon>
        <taxon>50 kb inversion clade</taxon>
        <taxon>NPAAA clade</taxon>
        <taxon>indigoferoid/millettioid clade</taxon>
        <taxon>Abreae</taxon>
        <taxon>Abrus</taxon>
    </lineage>
</organism>
<feature type="domain" description="NAD-dependent epimerase/dehydratase" evidence="6">
    <location>
        <begin position="28"/>
        <end position="274"/>
    </location>
</feature>
<dbReference type="InterPro" id="IPR001509">
    <property type="entry name" value="Epimerase_deHydtase"/>
</dbReference>
<evidence type="ECO:0000256" key="3">
    <source>
        <dbReference type="ARBA" id="ARBA00023002"/>
    </source>
</evidence>
<dbReference type="InterPro" id="IPR036291">
    <property type="entry name" value="NAD(P)-bd_dom_sf"/>
</dbReference>
<comment type="pathway">
    <text evidence="1">Secondary metabolite biosynthesis; flavonoid biosynthesis.</text>
</comment>
<keyword evidence="4" id="KW-0284">Flavonoid biosynthesis</keyword>
<dbReference type="SMR" id="A0A8B8KWY7"/>
<dbReference type="OrthoDB" id="2735536at2759"/>
<dbReference type="GO" id="GO:0009813">
    <property type="term" value="P:flavonoid biosynthetic process"/>
    <property type="evidence" value="ECO:0007669"/>
    <property type="project" value="UniProtKB-KW"/>
</dbReference>
<dbReference type="GeneID" id="113859920"/>
<dbReference type="SUPFAM" id="SSF51735">
    <property type="entry name" value="NAD(P)-binding Rossmann-fold domains"/>
    <property type="match status" value="1"/>
</dbReference>
<dbReference type="Proteomes" id="UP000694853">
    <property type="component" value="Unplaced"/>
</dbReference>
<keyword evidence="7" id="KW-1185">Reference proteome</keyword>
<dbReference type="InterPro" id="IPR050425">
    <property type="entry name" value="NAD(P)_dehydrat-like"/>
</dbReference>
<dbReference type="FunFam" id="3.40.50.720:FF:000085">
    <property type="entry name" value="Dihydroflavonol reductase"/>
    <property type="match status" value="1"/>
</dbReference>
<accession>A0A8B8KWY7</accession>
<evidence type="ECO:0000313" key="7">
    <source>
        <dbReference type="Proteomes" id="UP000694853"/>
    </source>
</evidence>
<dbReference type="RefSeq" id="XP_027348380.1">
    <property type="nucleotide sequence ID" value="XM_027492579.1"/>
</dbReference>
<gene>
    <name evidence="8" type="primary">LOC113859920</name>
</gene>
<keyword evidence="3" id="KW-0560">Oxidoreductase</keyword>
<proteinExistence type="inferred from homology"/>
<reference evidence="7" key="1">
    <citation type="journal article" date="2019" name="Toxins">
        <title>Detection of Abrin-Like and Prepropulchellin-Like Toxin Genes and Transcripts Using Whole Genome Sequencing and Full-Length Transcript Sequencing of Abrus precatorius.</title>
        <authorList>
            <person name="Hovde B.T."/>
            <person name="Daligault H.E."/>
            <person name="Hanschen E.R."/>
            <person name="Kunde Y.A."/>
            <person name="Johnson M.B."/>
            <person name="Starkenburg S.R."/>
            <person name="Johnson S.L."/>
        </authorList>
    </citation>
    <scope>NUCLEOTIDE SEQUENCE [LARGE SCALE GENOMIC DNA]</scope>
</reference>
<sequence>MLFKKKLHSSKLSLIWSESENMGMKKACVIGGSGFVASLLIKQLLQHGYAVNTTVRDPDNPKKISHLVALRSLGELNIFGAELTVEKDFDAPIAGCELVFQLATPVNFASEDPENDMIKPAITGVLNVLKACARSKDVKRVILTSSAAAVTINQLKETGLVVDESNWTDVEYLNTAKPPTWGYPASKTLAEKAAWKFAEENHIDLITVIPTLTTGPSLTPDIPSSVGLATSLITGDDFLINALKGMQFLSGSISIAHVEDICRAHIFVAEKESASGRYICCAHNTSVPELAKFLSKRYPQYKIPTEFDGCPSKAKITISSEKLLKEGFSFKYGIEEIYDQTVEYLKTNGALKN</sequence>
<keyword evidence="2" id="KW-0521">NADP</keyword>
<dbReference type="Pfam" id="PF01370">
    <property type="entry name" value="Epimerase"/>
    <property type="match status" value="1"/>
</dbReference>
<dbReference type="KEGG" id="aprc:113859920"/>
<evidence type="ECO:0000313" key="8">
    <source>
        <dbReference type="RefSeq" id="XP_027348380.1"/>
    </source>
</evidence>
<dbReference type="GO" id="GO:0033729">
    <property type="term" value="F:anthocyanidin reductase activity"/>
    <property type="evidence" value="ECO:0007669"/>
    <property type="project" value="TreeGrafter"/>
</dbReference>
<dbReference type="AlphaFoldDB" id="A0A8B8KWY7"/>
<dbReference type="GO" id="GO:0016616">
    <property type="term" value="F:oxidoreductase activity, acting on the CH-OH group of donors, NAD or NADP as acceptor"/>
    <property type="evidence" value="ECO:0007669"/>
    <property type="project" value="TreeGrafter"/>
</dbReference>
<dbReference type="CDD" id="cd05193">
    <property type="entry name" value="AR_like_SDR_e"/>
    <property type="match status" value="1"/>
</dbReference>
<dbReference type="PANTHER" id="PTHR10366:SF288">
    <property type="entry name" value="ANTHOCYANIDIN REDUCTASE"/>
    <property type="match status" value="1"/>
</dbReference>
<dbReference type="PANTHER" id="PTHR10366">
    <property type="entry name" value="NAD DEPENDENT EPIMERASE/DEHYDRATASE"/>
    <property type="match status" value="1"/>
</dbReference>